<name>A0A2G8KXW2_STIJA</name>
<feature type="transmembrane region" description="Helical" evidence="2">
    <location>
        <begin position="40"/>
        <end position="57"/>
    </location>
</feature>
<gene>
    <name evidence="3" type="ORF">BSL78_10290</name>
</gene>
<feature type="region of interest" description="Disordered" evidence="1">
    <location>
        <begin position="381"/>
        <end position="409"/>
    </location>
</feature>
<protein>
    <submittedName>
        <fullName evidence="3">Uncharacterized protein</fullName>
    </submittedName>
</protein>
<feature type="compositionally biased region" description="Basic and acidic residues" evidence="1">
    <location>
        <begin position="528"/>
        <end position="541"/>
    </location>
</feature>
<feature type="region of interest" description="Disordered" evidence="1">
    <location>
        <begin position="175"/>
        <end position="194"/>
    </location>
</feature>
<organism evidence="3 4">
    <name type="scientific">Stichopus japonicus</name>
    <name type="common">Sea cucumber</name>
    <dbReference type="NCBI Taxonomy" id="307972"/>
    <lineage>
        <taxon>Eukaryota</taxon>
        <taxon>Metazoa</taxon>
        <taxon>Echinodermata</taxon>
        <taxon>Eleutherozoa</taxon>
        <taxon>Echinozoa</taxon>
        <taxon>Holothuroidea</taxon>
        <taxon>Aspidochirotacea</taxon>
        <taxon>Aspidochirotida</taxon>
        <taxon>Stichopodidae</taxon>
        <taxon>Apostichopus</taxon>
    </lineage>
</organism>
<keyword evidence="2" id="KW-1133">Transmembrane helix</keyword>
<proteinExistence type="predicted"/>
<feature type="region of interest" description="Disordered" evidence="1">
    <location>
        <begin position="317"/>
        <end position="344"/>
    </location>
</feature>
<feature type="compositionally biased region" description="Low complexity" evidence="1">
    <location>
        <begin position="1108"/>
        <end position="1165"/>
    </location>
</feature>
<feature type="compositionally biased region" description="Polar residues" evidence="1">
    <location>
        <begin position="660"/>
        <end position="675"/>
    </location>
</feature>
<accession>A0A2G8KXW2</accession>
<dbReference type="STRING" id="307972.A0A2G8KXW2"/>
<evidence type="ECO:0000313" key="4">
    <source>
        <dbReference type="Proteomes" id="UP000230750"/>
    </source>
</evidence>
<feature type="region of interest" description="Disordered" evidence="1">
    <location>
        <begin position="1098"/>
        <end position="1274"/>
    </location>
</feature>
<feature type="region of interest" description="Disordered" evidence="1">
    <location>
        <begin position="422"/>
        <end position="448"/>
    </location>
</feature>
<feature type="region of interest" description="Disordered" evidence="1">
    <location>
        <begin position="576"/>
        <end position="598"/>
    </location>
</feature>
<feature type="compositionally biased region" description="Low complexity" evidence="1">
    <location>
        <begin position="738"/>
        <end position="759"/>
    </location>
</feature>
<feature type="region of interest" description="Disordered" evidence="1">
    <location>
        <begin position="527"/>
        <end position="563"/>
    </location>
</feature>
<feature type="compositionally biased region" description="Basic and acidic residues" evidence="1">
    <location>
        <begin position="549"/>
        <end position="558"/>
    </location>
</feature>
<feature type="compositionally biased region" description="Polar residues" evidence="1">
    <location>
        <begin position="1207"/>
        <end position="1257"/>
    </location>
</feature>
<feature type="compositionally biased region" description="Polar residues" evidence="1">
    <location>
        <begin position="1166"/>
        <end position="1191"/>
    </location>
</feature>
<dbReference type="OrthoDB" id="6510268at2759"/>
<feature type="compositionally biased region" description="Polar residues" evidence="1">
    <location>
        <begin position="254"/>
        <end position="268"/>
    </location>
</feature>
<feature type="compositionally biased region" description="Polar residues" evidence="1">
    <location>
        <begin position="1098"/>
        <end position="1107"/>
    </location>
</feature>
<feature type="compositionally biased region" description="Low complexity" evidence="1">
    <location>
        <begin position="769"/>
        <end position="781"/>
    </location>
</feature>
<dbReference type="EMBL" id="MRZV01000312">
    <property type="protein sequence ID" value="PIK52857.1"/>
    <property type="molecule type" value="Genomic_DNA"/>
</dbReference>
<feature type="compositionally biased region" description="Basic and acidic residues" evidence="1">
    <location>
        <begin position="611"/>
        <end position="629"/>
    </location>
</feature>
<feature type="compositionally biased region" description="Basic residues" evidence="1">
    <location>
        <begin position="1265"/>
        <end position="1274"/>
    </location>
</feature>
<keyword evidence="2" id="KW-0472">Membrane</keyword>
<feature type="region of interest" description="Disordered" evidence="1">
    <location>
        <begin position="252"/>
        <end position="271"/>
    </location>
</feature>
<dbReference type="Proteomes" id="UP000230750">
    <property type="component" value="Unassembled WGS sequence"/>
</dbReference>
<evidence type="ECO:0000313" key="3">
    <source>
        <dbReference type="EMBL" id="PIK52857.1"/>
    </source>
</evidence>
<comment type="caution">
    <text evidence="3">The sequence shown here is derived from an EMBL/GenBank/DDBJ whole genome shotgun (WGS) entry which is preliminary data.</text>
</comment>
<feature type="compositionally biased region" description="Basic residues" evidence="1">
    <location>
        <begin position="326"/>
        <end position="335"/>
    </location>
</feature>
<reference evidence="3 4" key="1">
    <citation type="journal article" date="2017" name="PLoS Biol.">
        <title>The sea cucumber genome provides insights into morphological evolution and visceral regeneration.</title>
        <authorList>
            <person name="Zhang X."/>
            <person name="Sun L."/>
            <person name="Yuan J."/>
            <person name="Sun Y."/>
            <person name="Gao Y."/>
            <person name="Zhang L."/>
            <person name="Li S."/>
            <person name="Dai H."/>
            <person name="Hamel J.F."/>
            <person name="Liu C."/>
            <person name="Yu Y."/>
            <person name="Liu S."/>
            <person name="Lin W."/>
            <person name="Guo K."/>
            <person name="Jin S."/>
            <person name="Xu P."/>
            <person name="Storey K.B."/>
            <person name="Huan P."/>
            <person name="Zhang T."/>
            <person name="Zhou Y."/>
            <person name="Zhang J."/>
            <person name="Lin C."/>
            <person name="Li X."/>
            <person name="Xing L."/>
            <person name="Huo D."/>
            <person name="Sun M."/>
            <person name="Wang L."/>
            <person name="Mercier A."/>
            <person name="Li F."/>
            <person name="Yang H."/>
            <person name="Xiang J."/>
        </authorList>
    </citation>
    <scope>NUCLEOTIDE SEQUENCE [LARGE SCALE GENOMIC DNA]</scope>
    <source>
        <strain evidence="3">Shaxun</strain>
        <tissue evidence="3">Muscle</tissue>
    </source>
</reference>
<keyword evidence="4" id="KW-1185">Reference proteome</keyword>
<feature type="region of interest" description="Disordered" evidence="1">
    <location>
        <begin position="611"/>
        <end position="690"/>
    </location>
</feature>
<feature type="compositionally biased region" description="Low complexity" evidence="1">
    <location>
        <begin position="637"/>
        <end position="659"/>
    </location>
</feature>
<feature type="region of interest" description="Disordered" evidence="1">
    <location>
        <begin position="935"/>
        <end position="972"/>
    </location>
</feature>
<dbReference type="AlphaFoldDB" id="A0A2G8KXW2"/>
<sequence>MEALNEFINKNPDVPVKVRLVTVVFFILTFTLTRALLSSLVLTALYTVLHTLILFVIRRNKLLELSDVHDRKQDLIGDDSDEEDFTYEPGKLGYFGGSDAQYEVVQRKPAFAHKTDLGTSLRIESKVRPTPDRYFRQNPTNAFVGFDSKYHQEKAKEFDFEDRPMYGERTAKGFEMYRKPPNSNELSSIGVDSKSPKTPNFFGVNRWGLSRQPLHPTAINTPLTSESMHFAGQKRNAKPTRASMFHKLKGGYGSDQNISPSGPQTSSPFHDKSQVGLWDTMSLSAIAGSPTNFISPINSPGIVGEKNSLQNVLVSSPSSEKGLGFSRKHVPRHTTGHPVDVKRHPQPLNVVSSQWQKWSHKQTTVTVGGRPKLQSPVTVRIAHPDRPAASLSMSRSYRTPLGSEETSESLRKDVILSALREKRKRGKAVENQSVNRDDQSSLEDTQTGSHIKKRTIKFRFQGNSGLFVRQHDFQVLWEESIESSLSSSRMWKQNNLKRSLQSDEREAVSVVPPKKVSRATDVSGLISDGKRKDLEKSKETAVEEVEASNEEKLEENGHTKLGIPPRLRKRSVFTTIHRGKQAKPPSPNQITAADLNEDRQRARERIRLMRQLLRDETAPTKETPKDADKPLLPVAKSPPTASSSSSSFSSGLLSTTSAFPTVSSSMTAPNQTDVDGSSKSTKSKGLLDQLLKKDPITKKLAEEAKKNLTPPKSSLSNTSSGLSFFNATTTTTKAKTSALSVSISNPPPSSSSSPSKPNSLLQALSGMRPTTQPDQTPPVTTLSSSGGLGFQIGQSNQANTVTTSLLPSAIPTTFSSSTDAAIMTGTSNGATKTTAATAVAQPTFSFGSSSLSGTSAQVLSTPAQLSFQFGSLTSSSASQVSFKPPADPPKPVAAQPSFSFGAASSNPLISGAQTQVSGASQPLANAPVSSSNAFSFGNPAGSKQSTTGSNMPNFGATSAAPSNQATDQNKVSFGTSAPAFNFGATTTVKQPGPSSSFSFGGGGGVTAAATTQSSTTPSAGQFTFGAKASSSAVPLSMFQQTPSQVAATAPSASTGTSSPFTFGGATTKPASFSTSTAASSAVAPPSYNFGSQPTASAGFSFGSNQSKPPSQGSLFSSSQPSQPSGFSFGSQSAAPAPLFPAASATPPQRQQQQQAGFAFGNQQSQPTGLFQSSTSAPSLNFGAGNQATPSASSSFFQFGGSTGGVPAQQQTTPSSNFPGNPSKFSFGSGTSTPQFGQGQDTPSKPQSKFSMGTSSAPKKTASARMRQRARISRR</sequence>
<keyword evidence="2" id="KW-0812">Transmembrane</keyword>
<evidence type="ECO:0000256" key="2">
    <source>
        <dbReference type="SAM" id="Phobius"/>
    </source>
</evidence>
<evidence type="ECO:0000256" key="1">
    <source>
        <dbReference type="SAM" id="MobiDB-lite"/>
    </source>
</evidence>
<feature type="region of interest" description="Disordered" evidence="1">
    <location>
        <begin position="877"/>
        <end position="898"/>
    </location>
</feature>
<feature type="region of interest" description="Disordered" evidence="1">
    <location>
        <begin position="738"/>
        <end position="793"/>
    </location>
</feature>